<evidence type="ECO:0000313" key="21">
    <source>
        <dbReference type="EMBL" id="KAK6310177.1"/>
    </source>
</evidence>
<dbReference type="CDD" id="cd16845">
    <property type="entry name" value="STAT1_DBD"/>
    <property type="match status" value="1"/>
</dbReference>
<evidence type="ECO:0000256" key="6">
    <source>
        <dbReference type="ARBA" id="ARBA00022499"/>
    </source>
</evidence>
<dbReference type="InterPro" id="IPR001217">
    <property type="entry name" value="STAT"/>
</dbReference>
<keyword evidence="6" id="KW-1017">Isopeptide bond</keyword>
<dbReference type="GO" id="GO:0000981">
    <property type="term" value="F:DNA-binding transcription factor activity, RNA polymerase II-specific"/>
    <property type="evidence" value="ECO:0007669"/>
    <property type="project" value="UniProtKB-ARBA"/>
</dbReference>
<evidence type="ECO:0000256" key="4">
    <source>
        <dbReference type="ARBA" id="ARBA00022481"/>
    </source>
</evidence>
<dbReference type="Pfam" id="PF02864">
    <property type="entry name" value="STAT_bind"/>
    <property type="match status" value="2"/>
</dbReference>
<dbReference type="InterPro" id="IPR022752">
    <property type="entry name" value="STAT1_TAZ2-bd_C"/>
</dbReference>
<keyword evidence="12" id="KW-0805">Transcription regulation</keyword>
<dbReference type="GO" id="GO:0060337">
    <property type="term" value="P:type I interferon-mediated signaling pathway"/>
    <property type="evidence" value="ECO:0007669"/>
    <property type="project" value="UniProtKB-ARBA"/>
</dbReference>
<keyword evidence="15" id="KW-0010">Activator</keyword>
<dbReference type="Gene3D" id="3.30.505.10">
    <property type="entry name" value="SH2 domain"/>
    <property type="match status" value="2"/>
</dbReference>
<dbReference type="InterPro" id="IPR012345">
    <property type="entry name" value="STAT_TF_DNA-bd_N"/>
</dbReference>
<dbReference type="Gene3D" id="2.60.40.630">
    <property type="entry name" value="STAT transcription factor, DNA-binding domain"/>
    <property type="match status" value="2"/>
</dbReference>
<dbReference type="GO" id="GO:0042981">
    <property type="term" value="P:regulation of apoptotic process"/>
    <property type="evidence" value="ECO:0007669"/>
    <property type="project" value="UniProtKB-ARBA"/>
</dbReference>
<dbReference type="InterPro" id="IPR048988">
    <property type="entry name" value="STAT_linker"/>
</dbReference>
<keyword evidence="11 18" id="KW-0727">SH2 domain</keyword>
<keyword evidence="5" id="KW-0963">Cytoplasm</keyword>
<protein>
    <recommendedName>
        <fullName evidence="20">SH2 domain-containing protein</fullName>
    </recommendedName>
</protein>
<dbReference type="Proteomes" id="UP001356427">
    <property type="component" value="Unassembled WGS sequence"/>
</dbReference>
<dbReference type="SUPFAM" id="SSF55550">
    <property type="entry name" value="SH2 domain"/>
    <property type="match status" value="2"/>
</dbReference>
<evidence type="ECO:0000256" key="14">
    <source>
        <dbReference type="ARBA" id="ARBA00023125"/>
    </source>
</evidence>
<evidence type="ECO:0000256" key="3">
    <source>
        <dbReference type="ARBA" id="ARBA00005586"/>
    </source>
</evidence>
<name>A0AAN8R2N9_9TELE</name>
<dbReference type="Gene3D" id="1.10.532.10">
    <property type="entry name" value="STAT transcription factor, N-terminal domain"/>
    <property type="match status" value="2"/>
</dbReference>
<dbReference type="Pfam" id="PF00017">
    <property type="entry name" value="SH2"/>
    <property type="match status" value="2"/>
</dbReference>
<sequence>MVRVMIEMQFDQCCVSLHDRPMVACEKAGPKEKGFKRKQLNNILLCNVDIYVIEHRVQRHRMSQWKQIQQLEIKYLEQLDYLYDENFPMDIRQVLSDWIESQDWDMAANHESMATVLLSNLLSQLDRQCSQEQNFLQRHNLKIINQQLQLKCKAYPLLMAGVISTCLREERRIISTASKQEQGPLEKSMQNSVAFERQKNIDNRVAVIRSSVQMMDQAVKYLEDMQDDFDFRFKTIQSRDPADMNTEVMKQEVTRLQEMLNNLDFKRKEILSKMSDVIKEIDALIASQLNLELMEWKRRQQINCIGGPPLTGLDQLQNWFTLTAHSLFQMKRQLDKLGELILKVTYESDPIPLQRPQMEEQVKHLIYNLIKSSFVVEKQPWMPTHPQKPLIIKTGVQFTTKVRLLVKLPEVDYQLKVKTIFDKDLPPGSVHRQFFILTTNTKVMDVEESSNGCLSVEFRHLQLKEKKYVNGAKVNEGPLSVTEELHSLSFEAQFNIQGINIDLETYSFPLVVISNVSQLPGGWASVMWYNLLTDEPRNLGFFASPPRASWGQLAEVLSWQFSTYTGQGLNREQLCMLGEKLMGQQASHNECQVSWSKFCKENIPGKPFSFWVWLDSILDLIKKHLLPIWNDNCIMGFVSKETERARLKDKEPGTFLLRFSESHLGGITFTWVEQSDSAGEAKFISVEPYTKSRLSALPFADIIRDYRVIADGEVPENPLKYLYPDIPKDESFRRHYKSQQSKVFPYIPSTWIPISFASKPFPWLMSILLSFSPLLTPPAPNLLLPRTPMSPGMLDELTQHLSPLEIETTLSSLYSEWHGENLSPHHVLSPLVSPKVANRISACLADISVWMLDHHLKLNLGKTELLFLPVPFSTLIKMAQWLQLQKLDSKYLEQVDQLYDDTFPMAIRQYLSAWIESHDWDMVATSVSLATVRFHDLLGQLDNQHSCFALENNFLLQHNIRKIKRNLQDHFQADPLHMAITICNCLKEEKKILASALKKEENVGSTQNNVVLEKQKELNNKVKDLRNQVQDAEQEIKSLEDLQDEHDFKKKTLQNRVEQEVNGMTLSLVVQKEIREEEMVISAMFIKLNITREAVVHQIADILNLAEQIQYTLVMEEMPDWKHRQQIACIGGPPNACLDQLQTWFTAVAEGLQQVRQQLKKLQELEQNSMVVERQPCMPTQPQRPLVLKTGVQFTVKIRLLVKLQEFNYQLKVKALFDKDVTERNSVRGFRKFNILGTNTKVMNMEESNGSLAAEFRHLQPKELKATGNRTNDGPLIVTEELHSISFETQLCQPGLQVNLETTSLPIVVISNISQLPCAWASVMWYNMLTSEPKNLSFFLSPPEATWSQLLKVLSWQFSSVTKRGLNDEQLSMLGGKLLGREAAGNPNGLIPWTKFCKNVNGKSFPFWLWIEGILDLIKRHLLCLWNDGCIMGFVSKEREKALLKDKKPGTFLLRFSESSREGAITFTWVEHSNDDIHFRTVEPYTKKELAAVSFADILHNYKVMAAENIPENPLVYLYPSIPKDSALARYYTRPTEAAEPMEMESESEAGYIKKELISVSEVTVKRPLVECLVGHPSRLQDTLLPMSPEVYGELTTIMNPEIDTVMCTAFPN</sequence>
<evidence type="ECO:0000256" key="1">
    <source>
        <dbReference type="ARBA" id="ARBA00004123"/>
    </source>
</evidence>
<dbReference type="Gene3D" id="6.10.250.3310">
    <property type="entry name" value="signal transducer and activator of transcription 1"/>
    <property type="match status" value="1"/>
</dbReference>
<comment type="caution">
    <text evidence="21">The sequence shown here is derived from an EMBL/GenBank/DDBJ whole genome shotgun (WGS) entry which is preliminary data.</text>
</comment>
<dbReference type="GO" id="GO:0060333">
    <property type="term" value="P:type II interferon-mediated signaling pathway"/>
    <property type="evidence" value="ECO:0007669"/>
    <property type="project" value="UniProtKB-ARBA"/>
</dbReference>
<evidence type="ECO:0000256" key="19">
    <source>
        <dbReference type="SAM" id="Coils"/>
    </source>
</evidence>
<dbReference type="Pfam" id="PF01017">
    <property type="entry name" value="STAT_alpha"/>
    <property type="match status" value="2"/>
</dbReference>
<dbReference type="InterPro" id="IPR013799">
    <property type="entry name" value="STAT_TF_prot_interaction"/>
</dbReference>
<evidence type="ECO:0000256" key="11">
    <source>
        <dbReference type="ARBA" id="ARBA00022999"/>
    </source>
</evidence>
<evidence type="ECO:0000259" key="20">
    <source>
        <dbReference type="PROSITE" id="PS50001"/>
    </source>
</evidence>
<keyword evidence="22" id="KW-1185">Reference proteome</keyword>
<feature type="domain" description="SH2" evidence="20">
    <location>
        <begin position="629"/>
        <end position="725"/>
    </location>
</feature>
<evidence type="ECO:0000256" key="18">
    <source>
        <dbReference type="PROSITE-ProRule" id="PRU00191"/>
    </source>
</evidence>
<keyword evidence="8" id="KW-0013">ADP-ribosylation</keyword>
<dbReference type="FunFam" id="2.60.40.630:FF:000011">
    <property type="entry name" value="Novel protein similar to human signal transduction and activator of transcription 4 (STAT4)"/>
    <property type="match status" value="1"/>
</dbReference>
<dbReference type="FunFam" id="2.60.40.630:FF:000001">
    <property type="entry name" value="Signal transducer and activator of transcription"/>
    <property type="match status" value="1"/>
</dbReference>
<keyword evidence="7" id="KW-0597">Phosphoprotein</keyword>
<evidence type="ECO:0000256" key="7">
    <source>
        <dbReference type="ARBA" id="ARBA00022553"/>
    </source>
</evidence>
<dbReference type="Pfam" id="PF12162">
    <property type="entry name" value="STAT1_TAZ2bind"/>
    <property type="match status" value="1"/>
</dbReference>
<dbReference type="PROSITE" id="PS50001">
    <property type="entry name" value="SH2"/>
    <property type="match status" value="2"/>
</dbReference>
<dbReference type="FunFam" id="1.10.532.10:FF:000001">
    <property type="entry name" value="Signal transducer and activator of transcription"/>
    <property type="match status" value="1"/>
</dbReference>
<keyword evidence="17" id="KW-0539">Nucleus</keyword>
<dbReference type="Pfam" id="PF02865">
    <property type="entry name" value="STAT_int"/>
    <property type="match status" value="2"/>
</dbReference>
<dbReference type="InterPro" id="IPR008967">
    <property type="entry name" value="p53-like_TF_DNA-bd_sf"/>
</dbReference>
<evidence type="ECO:0000256" key="16">
    <source>
        <dbReference type="ARBA" id="ARBA00023163"/>
    </source>
</evidence>
<dbReference type="InterPro" id="IPR013801">
    <property type="entry name" value="STAT_TF_DNA-bd"/>
</dbReference>
<dbReference type="EMBL" id="JAGTTL010000017">
    <property type="protein sequence ID" value="KAK6310177.1"/>
    <property type="molecule type" value="Genomic_DNA"/>
</dbReference>
<keyword evidence="14" id="KW-0238">DNA-binding</keyword>
<dbReference type="GO" id="GO:0005737">
    <property type="term" value="C:cytoplasm"/>
    <property type="evidence" value="ECO:0007669"/>
    <property type="project" value="UniProtKB-SubCell"/>
</dbReference>
<dbReference type="SUPFAM" id="SSF48092">
    <property type="entry name" value="Transcription factor STAT-4 N-domain"/>
    <property type="match status" value="2"/>
</dbReference>
<dbReference type="GO" id="GO:0005654">
    <property type="term" value="C:nucleoplasm"/>
    <property type="evidence" value="ECO:0007669"/>
    <property type="project" value="UniProtKB-ARBA"/>
</dbReference>
<dbReference type="SUPFAM" id="SSF47655">
    <property type="entry name" value="STAT"/>
    <property type="match status" value="2"/>
</dbReference>
<feature type="domain" description="SH2" evidence="20">
    <location>
        <begin position="1426"/>
        <end position="1480"/>
    </location>
</feature>
<evidence type="ECO:0000256" key="17">
    <source>
        <dbReference type="ARBA" id="ARBA00023242"/>
    </source>
</evidence>
<dbReference type="InterPro" id="IPR015988">
    <property type="entry name" value="STAT_TF_CC"/>
</dbReference>
<dbReference type="InterPro" id="IPR036535">
    <property type="entry name" value="STAT_N_sf"/>
</dbReference>
<evidence type="ECO:0000256" key="5">
    <source>
        <dbReference type="ARBA" id="ARBA00022490"/>
    </source>
</evidence>
<feature type="coiled-coil region" evidence="19">
    <location>
        <begin position="1008"/>
        <end position="1059"/>
    </location>
</feature>
<dbReference type="Gene3D" id="1.10.238.10">
    <property type="entry name" value="EF-hand"/>
    <property type="match status" value="2"/>
</dbReference>
<dbReference type="InterPro" id="IPR036860">
    <property type="entry name" value="SH2_dom_sf"/>
</dbReference>
<keyword evidence="10" id="KW-0007">Acetylation</keyword>
<comment type="subcellular location">
    <subcellularLocation>
        <location evidence="2">Cytoplasm</location>
    </subcellularLocation>
    <subcellularLocation>
        <location evidence="1">Nucleus</location>
    </subcellularLocation>
</comment>
<proteinExistence type="inferred from homology"/>
<dbReference type="GO" id="GO:0003677">
    <property type="term" value="F:DNA binding"/>
    <property type="evidence" value="ECO:0007669"/>
    <property type="project" value="UniProtKB-KW"/>
</dbReference>
<evidence type="ECO:0000256" key="12">
    <source>
        <dbReference type="ARBA" id="ARBA00023015"/>
    </source>
</evidence>
<reference evidence="21 22" key="1">
    <citation type="submission" date="2021-04" db="EMBL/GenBank/DDBJ databases">
        <authorList>
            <person name="De Guttry C."/>
            <person name="Zahm M."/>
            <person name="Klopp C."/>
            <person name="Cabau C."/>
            <person name="Louis A."/>
            <person name="Berthelot C."/>
            <person name="Parey E."/>
            <person name="Roest Crollius H."/>
            <person name="Montfort J."/>
            <person name="Robinson-Rechavi M."/>
            <person name="Bucao C."/>
            <person name="Bouchez O."/>
            <person name="Gislard M."/>
            <person name="Lluch J."/>
            <person name="Milhes M."/>
            <person name="Lampietro C."/>
            <person name="Lopez Roques C."/>
            <person name="Donnadieu C."/>
            <person name="Braasch I."/>
            <person name="Desvignes T."/>
            <person name="Postlethwait J."/>
            <person name="Bobe J."/>
            <person name="Wedekind C."/>
            <person name="Guiguen Y."/>
        </authorList>
    </citation>
    <scope>NUCLEOTIDE SEQUENCE [LARGE SCALE GENOMIC DNA]</scope>
    <source>
        <strain evidence="21">Cs_M1</strain>
        <tissue evidence="21">Blood</tissue>
    </source>
</reference>
<keyword evidence="9" id="KW-0832">Ubl conjugation</keyword>
<dbReference type="GO" id="GO:0007259">
    <property type="term" value="P:cell surface receptor signaling pathway via JAK-STAT"/>
    <property type="evidence" value="ECO:0007669"/>
    <property type="project" value="UniProtKB-ARBA"/>
</dbReference>
<organism evidence="21 22">
    <name type="scientific">Coregonus suidteri</name>
    <dbReference type="NCBI Taxonomy" id="861788"/>
    <lineage>
        <taxon>Eukaryota</taxon>
        <taxon>Metazoa</taxon>
        <taxon>Chordata</taxon>
        <taxon>Craniata</taxon>
        <taxon>Vertebrata</taxon>
        <taxon>Euteleostomi</taxon>
        <taxon>Actinopterygii</taxon>
        <taxon>Neopterygii</taxon>
        <taxon>Teleostei</taxon>
        <taxon>Protacanthopterygii</taxon>
        <taxon>Salmoniformes</taxon>
        <taxon>Salmonidae</taxon>
        <taxon>Coregoninae</taxon>
        <taxon>Coregonus</taxon>
    </lineage>
</organism>
<dbReference type="InterPro" id="IPR038295">
    <property type="entry name" value="STAT1_C_sf"/>
</dbReference>
<dbReference type="Gene3D" id="1.20.1050.20">
    <property type="entry name" value="STAT transcription factor, all-alpha domain"/>
    <property type="match status" value="2"/>
</dbReference>
<dbReference type="Pfam" id="PF21354">
    <property type="entry name" value="STAT_linker"/>
    <property type="match status" value="2"/>
</dbReference>
<feature type="coiled-coil region" evidence="19">
    <location>
        <begin position="1148"/>
        <end position="1175"/>
    </location>
</feature>
<accession>A0AAN8R2N9</accession>
<gene>
    <name evidence="21" type="ORF">J4Q44_G00200580</name>
</gene>
<dbReference type="GO" id="GO:0051093">
    <property type="term" value="P:negative regulation of developmental process"/>
    <property type="evidence" value="ECO:0007669"/>
    <property type="project" value="UniProtKB-ARBA"/>
</dbReference>
<dbReference type="InterPro" id="IPR000980">
    <property type="entry name" value="SH2"/>
</dbReference>
<evidence type="ECO:0000256" key="10">
    <source>
        <dbReference type="ARBA" id="ARBA00022990"/>
    </source>
</evidence>
<evidence type="ECO:0000256" key="9">
    <source>
        <dbReference type="ARBA" id="ARBA00022843"/>
    </source>
</evidence>
<dbReference type="InterPro" id="IPR013800">
    <property type="entry name" value="STAT_TF_alpha"/>
</dbReference>
<evidence type="ECO:0000256" key="15">
    <source>
        <dbReference type="ARBA" id="ARBA00023159"/>
    </source>
</evidence>
<evidence type="ECO:0000256" key="8">
    <source>
        <dbReference type="ARBA" id="ARBA00022765"/>
    </source>
</evidence>
<comment type="similarity">
    <text evidence="3">Belongs to the transcription factor STAT family.</text>
</comment>
<evidence type="ECO:0000256" key="2">
    <source>
        <dbReference type="ARBA" id="ARBA00004496"/>
    </source>
</evidence>
<keyword evidence="16" id="KW-0804">Transcription</keyword>
<dbReference type="SMART" id="SM00964">
    <property type="entry name" value="STAT_int"/>
    <property type="match status" value="2"/>
</dbReference>
<keyword evidence="4" id="KW-0488">Methylation</keyword>
<dbReference type="SUPFAM" id="SSF49417">
    <property type="entry name" value="p53-like transcription factors"/>
    <property type="match status" value="2"/>
</dbReference>
<dbReference type="PANTHER" id="PTHR11801">
    <property type="entry name" value="SIGNAL TRANSDUCER AND ACTIVATOR OF TRANSCRIPTION"/>
    <property type="match status" value="1"/>
</dbReference>
<dbReference type="GO" id="GO:0051607">
    <property type="term" value="P:defense response to virus"/>
    <property type="evidence" value="ECO:0007669"/>
    <property type="project" value="UniProtKB-ARBA"/>
</dbReference>
<evidence type="ECO:0000313" key="22">
    <source>
        <dbReference type="Proteomes" id="UP001356427"/>
    </source>
</evidence>
<keyword evidence="13 19" id="KW-0175">Coiled coil</keyword>
<dbReference type="FunFam" id="3.30.505.10:FF:000003">
    <property type="entry name" value="Signal transducer and activator of transcription"/>
    <property type="match status" value="2"/>
</dbReference>
<dbReference type="FunFam" id="1.10.238.10:FF:000012">
    <property type="entry name" value="Signal transducer and activator of transcription"/>
    <property type="match status" value="2"/>
</dbReference>
<dbReference type="FunFam" id="1.20.1050.20:FF:000001">
    <property type="entry name" value="Signal transducer and activator of transcription"/>
    <property type="match status" value="2"/>
</dbReference>
<evidence type="ECO:0000256" key="13">
    <source>
        <dbReference type="ARBA" id="ARBA00023054"/>
    </source>
</evidence>